<keyword evidence="1" id="KW-0812">Transmembrane</keyword>
<reference evidence="2" key="1">
    <citation type="journal article" date="2020" name="Nature">
        <title>Giant virus diversity and host interactions through global metagenomics.</title>
        <authorList>
            <person name="Schulz F."/>
            <person name="Roux S."/>
            <person name="Paez-Espino D."/>
            <person name="Jungbluth S."/>
            <person name="Walsh D.A."/>
            <person name="Denef V.J."/>
            <person name="McMahon K.D."/>
            <person name="Konstantinidis K.T."/>
            <person name="Eloe-Fadrosh E.A."/>
            <person name="Kyrpides N.C."/>
            <person name="Woyke T."/>
        </authorList>
    </citation>
    <scope>NUCLEOTIDE SEQUENCE</scope>
    <source>
        <strain evidence="2">GVMAG-M-3300009182-46</strain>
    </source>
</reference>
<accession>A0A6C0FAC1</accession>
<name>A0A6C0FAC1_9ZZZZ</name>
<organism evidence="2">
    <name type="scientific">viral metagenome</name>
    <dbReference type="NCBI Taxonomy" id="1070528"/>
    <lineage>
        <taxon>unclassified sequences</taxon>
        <taxon>metagenomes</taxon>
        <taxon>organismal metagenomes</taxon>
    </lineage>
</organism>
<proteinExistence type="predicted"/>
<evidence type="ECO:0000313" key="2">
    <source>
        <dbReference type="EMBL" id="QHT36105.1"/>
    </source>
</evidence>
<dbReference type="EMBL" id="MN739030">
    <property type="protein sequence ID" value="QHT36105.1"/>
    <property type="molecule type" value="Genomic_DNA"/>
</dbReference>
<dbReference type="AlphaFoldDB" id="A0A6C0FAC1"/>
<sequence>MKDTLMKQCLEILNSEEVKKDLKTVFSPLTDTILIQIYPYVYVIILLVFLIFVLILAILVLLVSLLRNKNIFPKAFGLG</sequence>
<keyword evidence="1" id="KW-0472">Membrane</keyword>
<evidence type="ECO:0000256" key="1">
    <source>
        <dbReference type="SAM" id="Phobius"/>
    </source>
</evidence>
<feature type="transmembrane region" description="Helical" evidence="1">
    <location>
        <begin position="40"/>
        <end position="66"/>
    </location>
</feature>
<protein>
    <submittedName>
        <fullName evidence="2">Uncharacterized protein</fullName>
    </submittedName>
</protein>
<keyword evidence="1" id="KW-1133">Transmembrane helix</keyword>